<evidence type="ECO:0000256" key="3">
    <source>
        <dbReference type="ARBA" id="ARBA00022692"/>
    </source>
</evidence>
<comment type="caution">
    <text evidence="12">The sequence shown here is derived from an EMBL/GenBank/DDBJ whole genome shotgun (WGS) entry which is preliminary data.</text>
</comment>
<keyword evidence="3 10" id="KW-0812">Transmembrane</keyword>
<keyword evidence="5" id="KW-0677">Repeat</keyword>
<feature type="transmembrane region" description="Helical" evidence="10">
    <location>
        <begin position="924"/>
        <end position="949"/>
    </location>
</feature>
<evidence type="ECO:0000256" key="10">
    <source>
        <dbReference type="SAM" id="Phobius"/>
    </source>
</evidence>
<feature type="domain" description="PA" evidence="11">
    <location>
        <begin position="156"/>
        <end position="243"/>
    </location>
</feature>
<dbReference type="SUPFAM" id="SSF52047">
    <property type="entry name" value="RNI-like"/>
    <property type="match status" value="1"/>
</dbReference>
<evidence type="ECO:0000256" key="8">
    <source>
        <dbReference type="ARBA" id="ARBA00023170"/>
    </source>
</evidence>
<feature type="transmembrane region" description="Helical" evidence="10">
    <location>
        <begin position="9"/>
        <end position="29"/>
    </location>
</feature>
<dbReference type="Gene3D" id="3.80.10.10">
    <property type="entry name" value="Ribonuclease Inhibitor"/>
    <property type="match status" value="2"/>
</dbReference>
<evidence type="ECO:0000313" key="12">
    <source>
        <dbReference type="EMBL" id="PRP89269.1"/>
    </source>
</evidence>
<feature type="transmembrane region" description="Helical" evidence="10">
    <location>
        <begin position="1100"/>
        <end position="1122"/>
    </location>
</feature>
<dbReference type="AlphaFoldDB" id="A0A2P6NZB6"/>
<keyword evidence="2" id="KW-0433">Leucine-rich repeat</keyword>
<evidence type="ECO:0000313" key="13">
    <source>
        <dbReference type="Proteomes" id="UP000241769"/>
    </source>
</evidence>
<keyword evidence="7 10" id="KW-0472">Membrane</keyword>
<feature type="transmembrane region" description="Helical" evidence="10">
    <location>
        <begin position="869"/>
        <end position="888"/>
    </location>
</feature>
<dbReference type="InParanoid" id="A0A2P6NZB6"/>
<evidence type="ECO:0000256" key="5">
    <source>
        <dbReference type="ARBA" id="ARBA00022737"/>
    </source>
</evidence>
<dbReference type="Gene3D" id="3.50.30.30">
    <property type="match status" value="1"/>
</dbReference>
<reference evidence="12 13" key="1">
    <citation type="journal article" date="2018" name="Genome Biol. Evol.">
        <title>Multiple Roots of Fruiting Body Formation in Amoebozoa.</title>
        <authorList>
            <person name="Hillmann F."/>
            <person name="Forbes G."/>
            <person name="Novohradska S."/>
            <person name="Ferling I."/>
            <person name="Riege K."/>
            <person name="Groth M."/>
            <person name="Westermann M."/>
            <person name="Marz M."/>
            <person name="Spaller T."/>
            <person name="Winckler T."/>
            <person name="Schaap P."/>
            <person name="Glockner G."/>
        </authorList>
    </citation>
    <scope>NUCLEOTIDE SEQUENCE [LARGE SCALE GENOMIC DNA]</scope>
    <source>
        <strain evidence="12 13">Jena</strain>
    </source>
</reference>
<dbReference type="InterPro" id="IPR046450">
    <property type="entry name" value="PA_dom_sf"/>
</dbReference>
<keyword evidence="4" id="KW-0732">Signal</keyword>
<dbReference type="InterPro" id="IPR002049">
    <property type="entry name" value="LE_dom"/>
</dbReference>
<accession>A0A2P6NZB6</accession>
<evidence type="ECO:0000256" key="4">
    <source>
        <dbReference type="ARBA" id="ARBA00022729"/>
    </source>
</evidence>
<keyword evidence="6 10" id="KW-1133">Transmembrane helix</keyword>
<feature type="transmembrane region" description="Helical" evidence="10">
    <location>
        <begin position="836"/>
        <end position="857"/>
    </location>
</feature>
<protein>
    <recommendedName>
        <fullName evidence="11">PA domain-containing protein</fullName>
    </recommendedName>
</protein>
<feature type="transmembrane region" description="Helical" evidence="10">
    <location>
        <begin position="1160"/>
        <end position="1184"/>
    </location>
</feature>
<dbReference type="Proteomes" id="UP000241769">
    <property type="component" value="Unassembled WGS sequence"/>
</dbReference>
<feature type="transmembrane region" description="Helical" evidence="10">
    <location>
        <begin position="1021"/>
        <end position="1044"/>
    </location>
</feature>
<keyword evidence="13" id="KW-1185">Reference proteome</keyword>
<dbReference type="GO" id="GO:0016020">
    <property type="term" value="C:membrane"/>
    <property type="evidence" value="ECO:0007669"/>
    <property type="project" value="UniProtKB-SubCell"/>
</dbReference>
<dbReference type="STRING" id="1890364.A0A2P6NZB6"/>
<evidence type="ECO:0000256" key="6">
    <source>
        <dbReference type="ARBA" id="ARBA00022989"/>
    </source>
</evidence>
<comment type="subcellular location">
    <subcellularLocation>
        <location evidence="1">Membrane</location>
        <topology evidence="1">Single-pass membrane protein</topology>
    </subcellularLocation>
</comment>
<dbReference type="PANTHER" id="PTHR27000">
    <property type="entry name" value="LEUCINE-RICH REPEAT RECEPTOR-LIKE PROTEIN KINASE FAMILY PROTEIN-RELATED"/>
    <property type="match status" value="1"/>
</dbReference>
<evidence type="ECO:0000256" key="9">
    <source>
        <dbReference type="ARBA" id="ARBA00023180"/>
    </source>
</evidence>
<dbReference type="CDD" id="cd00538">
    <property type="entry name" value="PA"/>
    <property type="match status" value="1"/>
</dbReference>
<keyword evidence="9" id="KW-0325">Glycoprotein</keyword>
<proteinExistence type="predicted"/>
<feature type="transmembrane region" description="Helical" evidence="10">
    <location>
        <begin position="970"/>
        <end position="992"/>
    </location>
</feature>
<gene>
    <name evidence="12" type="ORF">PROFUN_02143</name>
</gene>
<evidence type="ECO:0000259" key="11">
    <source>
        <dbReference type="Pfam" id="PF02225"/>
    </source>
</evidence>
<evidence type="ECO:0000256" key="7">
    <source>
        <dbReference type="ARBA" id="ARBA00023136"/>
    </source>
</evidence>
<dbReference type="Pfam" id="PF02225">
    <property type="entry name" value="PA"/>
    <property type="match status" value="1"/>
</dbReference>
<dbReference type="InterPro" id="IPR032675">
    <property type="entry name" value="LRR_dom_sf"/>
</dbReference>
<name>A0A2P6NZB6_9EUKA</name>
<dbReference type="OrthoDB" id="26095at2759"/>
<dbReference type="SUPFAM" id="SSF52025">
    <property type="entry name" value="PA domain"/>
    <property type="match status" value="1"/>
</dbReference>
<organism evidence="12 13">
    <name type="scientific">Planoprotostelium fungivorum</name>
    <dbReference type="NCBI Taxonomy" id="1890364"/>
    <lineage>
        <taxon>Eukaryota</taxon>
        <taxon>Amoebozoa</taxon>
        <taxon>Evosea</taxon>
        <taxon>Variosea</taxon>
        <taxon>Cavosteliida</taxon>
        <taxon>Cavosteliaceae</taxon>
        <taxon>Planoprotostelium</taxon>
    </lineage>
</organism>
<keyword evidence="8" id="KW-0675">Receptor</keyword>
<dbReference type="EMBL" id="MDYQ01000004">
    <property type="protein sequence ID" value="PRP89269.1"/>
    <property type="molecule type" value="Genomic_DNA"/>
</dbReference>
<dbReference type="CDD" id="cd00055">
    <property type="entry name" value="EGF_Lam"/>
    <property type="match status" value="1"/>
</dbReference>
<sequence>MVSRSQRSFQFGVTSIVWAVLVFAFWAFFVECPVTSELMGSASSNARKASSSDDQHQDTSCAQNLRLRVLRAKFELVTDHSSCPELNSVHRKQYSFAEMKLDEHSADLWTTGNQPLKQQHDETYTCSSDSLFGHRLGGCTAYGPLPPIYPGLSQLPVVFGGTACTVPSNGTWSGSIVMLDRGSCLFPIKTYYAQLGGAMGVILVNRAPVNGEDPVLLAQSSGLNVKNVFIPSTVVSHAVGDILKRYLNANLTASMYSTPMSDNSKDALSQILPSIDASGAWNRSSPWWAFLKGDASQDPCLIPYRDNSITCNMFGEINSLSTPRDIFGVGVQLGGFFSSAIGRLTELYLLSFPNSGINGNLPNVFSSLSRLIVLRMDSNKLFGQLPPSLFQLPSLWLIAVQDNEFVGSIPSASTAVGLRTLLLDRNMLNGSLPADAFALPQISYLGLSSNRFTGGLPQRGNSSYQYVDFSSNQLSGELQEADFLGVPFIRNRFHGKVPTSIFTSAGNLDISYNLFDHLSSVVSTVLKTFDASNNPFNSAIPYFNAPSLTTIKMSQCGLYGWWPDSILNSIQHVNMSFNPFHQDFVDWNSLFAQGTTTLQSVICSHCNLTGSCNALLSYSATALMTLDLSHNELEGHMAILDTIVATINYLDYSYNQISGPIPEELALAPQLTYINYEGNRLMASGNRSELPSFLKYDFQVGQLPEEDRHALCPWIDGKFQTIEVHIDASYYNYTFCRCTPGYVLRDGECHSCPQNSYCPGGQNNSVIIQPGYFPLPSSSDVRAVVKCRDTSLNGNPCNPDGSANFHCDIGYTGRLCSDCEDKYFHSGNQCLPCRHYLFYLSIVGFVLMGSALLIYVAVVQAESWNRSTVTILVFYMQTTGYLLSNGFFPISDNTGFLSAIYSTSFFRMMGFECYNQSFTYFYKYLVVVTTPLYVIFLVLLVVTVSTFFIRRRYRQEKNVHIFERVRSWAFRLGVYTLKLLYFPVTVKIFSIYNCVRDPISEQQYLNDALYLPCSGSSYRSALAASVVLCIFFSFGLIALLFFFLRRYRPTGPLGEHWISQQLGVLYLCYRPKRYYIEVYFIYRRLSFAVITAMVEAESPQLSALTIINCVISLVVQVALTPFAHQTDNYLELASLSIITISYIISVLEERIGFPGVGNQLVQWILFLVNVIFVAITGGLILYSLSKRLIPESIRRRIRLLRSTEISKFELEVSSDTNKIYEARFRVLKETAELMTCELSETDRIEITKILARSSA</sequence>
<dbReference type="PANTHER" id="PTHR27000:SF775">
    <property type="entry name" value="PLANT INTRACELLULAR RAS-GROUP-RELATED LRR PROTEIN 3"/>
    <property type="match status" value="1"/>
</dbReference>
<dbReference type="InterPro" id="IPR003137">
    <property type="entry name" value="PA_domain"/>
</dbReference>
<evidence type="ECO:0000256" key="2">
    <source>
        <dbReference type="ARBA" id="ARBA00022614"/>
    </source>
</evidence>
<evidence type="ECO:0000256" key="1">
    <source>
        <dbReference type="ARBA" id="ARBA00004167"/>
    </source>
</evidence>